<evidence type="ECO:0000313" key="3">
    <source>
        <dbReference type="Proteomes" id="UP000767238"/>
    </source>
</evidence>
<feature type="region of interest" description="Disordered" evidence="1">
    <location>
        <begin position="1"/>
        <end position="91"/>
    </location>
</feature>
<protein>
    <submittedName>
        <fullName evidence="2">Uncharacterized protein</fullName>
    </submittedName>
</protein>
<dbReference type="SUPFAM" id="SSF48371">
    <property type="entry name" value="ARM repeat"/>
    <property type="match status" value="1"/>
</dbReference>
<feature type="compositionally biased region" description="Acidic residues" evidence="1">
    <location>
        <begin position="66"/>
        <end position="75"/>
    </location>
</feature>
<dbReference type="OrthoDB" id="951172at2759"/>
<dbReference type="Gene3D" id="1.25.10.10">
    <property type="entry name" value="Leucine-rich Repeat Variant"/>
    <property type="match status" value="1"/>
</dbReference>
<feature type="non-terminal residue" evidence="2">
    <location>
        <position position="1"/>
    </location>
</feature>
<evidence type="ECO:0000313" key="2">
    <source>
        <dbReference type="EMBL" id="KAH0226078.1"/>
    </source>
</evidence>
<feature type="compositionally biased region" description="Low complexity" evidence="1">
    <location>
        <begin position="44"/>
        <end position="56"/>
    </location>
</feature>
<dbReference type="InterPro" id="IPR016024">
    <property type="entry name" value="ARM-type_fold"/>
</dbReference>
<reference evidence="2" key="2">
    <citation type="submission" date="2021-08" db="EMBL/GenBank/DDBJ databases">
        <authorList>
            <person name="Gostincar C."/>
            <person name="Sun X."/>
            <person name="Song Z."/>
            <person name="Gunde-Cimerman N."/>
        </authorList>
    </citation>
    <scope>NUCLEOTIDE SEQUENCE</scope>
    <source>
        <strain evidence="2">EXF-8016</strain>
    </source>
</reference>
<sequence length="194" mass="21511">MSKHSGRRRTLPGTETAKDGKTVVKPRTLTARGRASTTTEKTPAKAASKNPSNKAKGTSASKNFIPEDDDEDGEESGLLHEPTEDDMKDIGNEREQPLQDSVGLFVLLGALVNSLLTGSAADNGYAYDGDELNDSELDDDEYGEDLEEMWNLRKCSAVALDTFATRLHERVFEFTLLYLKHNLNHAEWPRERTP</sequence>
<evidence type="ECO:0000256" key="1">
    <source>
        <dbReference type="SAM" id="MobiDB-lite"/>
    </source>
</evidence>
<accession>A0A9P8KAN6</accession>
<dbReference type="AlphaFoldDB" id="A0A9P8KAN6"/>
<dbReference type="InterPro" id="IPR011989">
    <property type="entry name" value="ARM-like"/>
</dbReference>
<organism evidence="2 3">
    <name type="scientific">Aureobasidium melanogenum</name>
    <name type="common">Aureobasidium pullulans var. melanogenum</name>
    <dbReference type="NCBI Taxonomy" id="46634"/>
    <lineage>
        <taxon>Eukaryota</taxon>
        <taxon>Fungi</taxon>
        <taxon>Dikarya</taxon>
        <taxon>Ascomycota</taxon>
        <taxon>Pezizomycotina</taxon>
        <taxon>Dothideomycetes</taxon>
        <taxon>Dothideomycetidae</taxon>
        <taxon>Dothideales</taxon>
        <taxon>Saccotheciaceae</taxon>
        <taxon>Aureobasidium</taxon>
    </lineage>
</organism>
<feature type="compositionally biased region" description="Basic residues" evidence="1">
    <location>
        <begin position="1"/>
        <end position="10"/>
    </location>
</feature>
<name>A0A9P8KAN6_AURME</name>
<gene>
    <name evidence="2" type="ORF">KCV03_g2844</name>
</gene>
<dbReference type="EMBL" id="JAHFYH010000013">
    <property type="protein sequence ID" value="KAH0226078.1"/>
    <property type="molecule type" value="Genomic_DNA"/>
</dbReference>
<reference evidence="2" key="1">
    <citation type="journal article" date="2021" name="J Fungi (Basel)">
        <title>Virulence traits and population genomics of the black yeast Aureobasidium melanogenum.</title>
        <authorList>
            <person name="Cernosa A."/>
            <person name="Sun X."/>
            <person name="Gostincar C."/>
            <person name="Fang C."/>
            <person name="Gunde-Cimerman N."/>
            <person name="Song Z."/>
        </authorList>
    </citation>
    <scope>NUCLEOTIDE SEQUENCE</scope>
    <source>
        <strain evidence="2">EXF-8016</strain>
    </source>
</reference>
<proteinExistence type="predicted"/>
<dbReference type="Proteomes" id="UP000767238">
    <property type="component" value="Unassembled WGS sequence"/>
</dbReference>
<comment type="caution">
    <text evidence="2">The sequence shown here is derived from an EMBL/GenBank/DDBJ whole genome shotgun (WGS) entry which is preliminary data.</text>
</comment>